<dbReference type="InterPro" id="IPR017871">
    <property type="entry name" value="ABC_transporter-like_CS"/>
</dbReference>
<evidence type="ECO:0000313" key="10">
    <source>
        <dbReference type="EMBL" id="CUO09997.1"/>
    </source>
</evidence>
<reference evidence="10 11" key="1">
    <citation type="submission" date="2015-09" db="EMBL/GenBank/DDBJ databases">
        <authorList>
            <consortium name="Pathogen Informatics"/>
        </authorList>
    </citation>
    <scope>NUCLEOTIDE SEQUENCE [LARGE SCALE GENOMIC DNA]</scope>
    <source>
        <strain evidence="10 11">2789STDY5608835</strain>
    </source>
</reference>
<dbReference type="SUPFAM" id="SSF52540">
    <property type="entry name" value="P-loop containing nucleoside triphosphate hydrolases"/>
    <property type="match status" value="1"/>
</dbReference>
<dbReference type="GO" id="GO:0016887">
    <property type="term" value="F:ATP hydrolysis activity"/>
    <property type="evidence" value="ECO:0007669"/>
    <property type="project" value="InterPro"/>
</dbReference>
<feature type="transmembrane region" description="Helical" evidence="7">
    <location>
        <begin position="56"/>
        <end position="75"/>
    </location>
</feature>
<protein>
    <submittedName>
        <fullName evidence="10">Probable ABC transporter ATP-binding protein HI_0664</fullName>
    </submittedName>
</protein>
<dbReference type="PROSITE" id="PS50893">
    <property type="entry name" value="ABC_TRANSPORTER_2"/>
    <property type="match status" value="1"/>
</dbReference>
<gene>
    <name evidence="10" type="ORF">ERS852392_02170</name>
</gene>
<evidence type="ECO:0000313" key="11">
    <source>
        <dbReference type="Proteomes" id="UP000095395"/>
    </source>
</evidence>
<dbReference type="GO" id="GO:0005886">
    <property type="term" value="C:plasma membrane"/>
    <property type="evidence" value="ECO:0007669"/>
    <property type="project" value="UniProtKB-SubCell"/>
</dbReference>
<proteinExistence type="predicted"/>
<evidence type="ECO:0000256" key="1">
    <source>
        <dbReference type="ARBA" id="ARBA00004651"/>
    </source>
</evidence>
<keyword evidence="4 10" id="KW-0067">ATP-binding</keyword>
<evidence type="ECO:0000256" key="2">
    <source>
        <dbReference type="ARBA" id="ARBA00022692"/>
    </source>
</evidence>
<dbReference type="PROSITE" id="PS00211">
    <property type="entry name" value="ABC_TRANSPORTER_1"/>
    <property type="match status" value="1"/>
</dbReference>
<feature type="domain" description="ABC transporter" evidence="8">
    <location>
        <begin position="341"/>
        <end position="548"/>
    </location>
</feature>
<dbReference type="AlphaFoldDB" id="A0A174CB41"/>
<evidence type="ECO:0000256" key="7">
    <source>
        <dbReference type="SAM" id="Phobius"/>
    </source>
</evidence>
<dbReference type="InterPro" id="IPR003593">
    <property type="entry name" value="AAA+_ATPase"/>
</dbReference>
<dbReference type="Pfam" id="PF00664">
    <property type="entry name" value="ABC_membrane"/>
    <property type="match status" value="1"/>
</dbReference>
<evidence type="ECO:0000256" key="5">
    <source>
        <dbReference type="ARBA" id="ARBA00022989"/>
    </source>
</evidence>
<dbReference type="Proteomes" id="UP000095395">
    <property type="component" value="Unassembled WGS sequence"/>
</dbReference>
<dbReference type="GO" id="GO:0015421">
    <property type="term" value="F:ABC-type oligopeptide transporter activity"/>
    <property type="evidence" value="ECO:0007669"/>
    <property type="project" value="TreeGrafter"/>
</dbReference>
<feature type="transmembrane region" description="Helical" evidence="7">
    <location>
        <begin position="135"/>
        <end position="159"/>
    </location>
</feature>
<dbReference type="InterPro" id="IPR036640">
    <property type="entry name" value="ABC1_TM_sf"/>
</dbReference>
<dbReference type="InterPro" id="IPR027417">
    <property type="entry name" value="P-loop_NTPase"/>
</dbReference>
<sequence>MNRNRSGFAVMAGLIGMIKPMLGIMLLAVLMGCIGNLMATFITVLGGYGLLIVTGYYGKMSLALIITLMAVFAILRGILRYAEQACNHFIAFKLLARIRHQVFAALRKLAPAKLDGSEKGNLISIITSDIELLEVFYAHTISPIAIAVITSVVMCVYLGSMSAWFAVIAACFYVLVGVVIPLWNGKRGSAYGKNYRDSFGKLNTTVLDNLYGLEETIQYERQGERMKVMSEQTDALERVNRTLKNQEKTQRILTDWVILASGVVMACAGSYLTERGAIAGYQAVTAVIAMMSSFGPTAALSALSNNLNQTLACGNRVLNLLEEEPAVCDVEVGTEFVSGDITCEQVDFSYGKEPILSDFTQVFAKNKIHGILGKSGCGKSTLLKLLMRFYETDGGNIRYGVDNVNAINTESLRKHIAYVTQETFLFHDTIENNIKVAKADATREEVIGAAKKASVHEFICSLPNGYETNVAELGSSLSGGERQRIGIARAFLHDCEVILLDEPTSNIDSLNEGMILKSLQAEKEEKTILLVSHRRSTMGIADEMTVFE</sequence>
<dbReference type="SMART" id="SM00382">
    <property type="entry name" value="AAA"/>
    <property type="match status" value="1"/>
</dbReference>
<dbReference type="PROSITE" id="PS51257">
    <property type="entry name" value="PROKAR_LIPOPROTEIN"/>
    <property type="match status" value="1"/>
</dbReference>
<organism evidence="10 11">
    <name type="scientific">Roseburia inulinivorans</name>
    <dbReference type="NCBI Taxonomy" id="360807"/>
    <lineage>
        <taxon>Bacteria</taxon>
        <taxon>Bacillati</taxon>
        <taxon>Bacillota</taxon>
        <taxon>Clostridia</taxon>
        <taxon>Lachnospirales</taxon>
        <taxon>Lachnospiraceae</taxon>
        <taxon>Roseburia</taxon>
    </lineage>
</organism>
<keyword evidence="6 7" id="KW-0472">Membrane</keyword>
<dbReference type="InterPro" id="IPR011527">
    <property type="entry name" value="ABC1_TM_dom"/>
</dbReference>
<dbReference type="InterPro" id="IPR003439">
    <property type="entry name" value="ABC_transporter-like_ATP-bd"/>
</dbReference>
<dbReference type="SUPFAM" id="SSF90123">
    <property type="entry name" value="ABC transporter transmembrane region"/>
    <property type="match status" value="1"/>
</dbReference>
<dbReference type="Pfam" id="PF00005">
    <property type="entry name" value="ABC_tran"/>
    <property type="match status" value="1"/>
</dbReference>
<name>A0A174CB41_9FIRM</name>
<feature type="transmembrane region" description="Helical" evidence="7">
    <location>
        <begin position="165"/>
        <end position="183"/>
    </location>
</feature>
<evidence type="ECO:0000259" key="9">
    <source>
        <dbReference type="PROSITE" id="PS50929"/>
    </source>
</evidence>
<dbReference type="Gene3D" id="1.20.1560.10">
    <property type="entry name" value="ABC transporter type 1, transmembrane domain"/>
    <property type="match status" value="1"/>
</dbReference>
<evidence type="ECO:0000256" key="6">
    <source>
        <dbReference type="ARBA" id="ARBA00023136"/>
    </source>
</evidence>
<keyword evidence="5 7" id="KW-1133">Transmembrane helix</keyword>
<dbReference type="PROSITE" id="PS50929">
    <property type="entry name" value="ABC_TM1F"/>
    <property type="match status" value="1"/>
</dbReference>
<comment type="subcellular location">
    <subcellularLocation>
        <location evidence="1">Cell membrane</location>
        <topology evidence="1">Multi-pass membrane protein</topology>
    </subcellularLocation>
</comment>
<dbReference type="GO" id="GO:0005524">
    <property type="term" value="F:ATP binding"/>
    <property type="evidence" value="ECO:0007669"/>
    <property type="project" value="UniProtKB-KW"/>
</dbReference>
<feature type="transmembrane region" description="Helical" evidence="7">
    <location>
        <begin position="21"/>
        <end position="50"/>
    </location>
</feature>
<dbReference type="RefSeq" id="WP_055302263.1">
    <property type="nucleotide sequence ID" value="NZ_CYYR01000014.1"/>
</dbReference>
<feature type="domain" description="ABC transmembrane type-1" evidence="9">
    <location>
        <begin position="26"/>
        <end position="309"/>
    </location>
</feature>
<accession>A0A174CB41</accession>
<keyword evidence="2 7" id="KW-0812">Transmembrane</keyword>
<evidence type="ECO:0000259" key="8">
    <source>
        <dbReference type="PROSITE" id="PS50893"/>
    </source>
</evidence>
<evidence type="ECO:0000256" key="4">
    <source>
        <dbReference type="ARBA" id="ARBA00022840"/>
    </source>
</evidence>
<dbReference type="PANTHER" id="PTHR43394">
    <property type="entry name" value="ATP-DEPENDENT PERMEASE MDL1, MITOCHONDRIAL"/>
    <property type="match status" value="1"/>
</dbReference>
<dbReference type="EMBL" id="CYYR01000014">
    <property type="protein sequence ID" value="CUO09997.1"/>
    <property type="molecule type" value="Genomic_DNA"/>
</dbReference>
<evidence type="ECO:0000256" key="3">
    <source>
        <dbReference type="ARBA" id="ARBA00022741"/>
    </source>
</evidence>
<dbReference type="PANTHER" id="PTHR43394:SF1">
    <property type="entry name" value="ATP-BINDING CASSETTE SUB-FAMILY B MEMBER 10, MITOCHONDRIAL"/>
    <property type="match status" value="1"/>
</dbReference>
<keyword evidence="3" id="KW-0547">Nucleotide-binding</keyword>
<dbReference type="InterPro" id="IPR039421">
    <property type="entry name" value="Type_1_exporter"/>
</dbReference>
<dbReference type="Gene3D" id="3.40.50.300">
    <property type="entry name" value="P-loop containing nucleotide triphosphate hydrolases"/>
    <property type="match status" value="1"/>
</dbReference>